<accession>A0ABQ3UQR2</accession>
<proteinExistence type="predicted"/>
<dbReference type="RefSeq" id="WP_201371675.1">
    <property type="nucleotide sequence ID" value="NZ_BNJG01000001.1"/>
</dbReference>
<dbReference type="InterPro" id="IPR017853">
    <property type="entry name" value="GH"/>
</dbReference>
<keyword evidence="2" id="KW-1185">Reference proteome</keyword>
<dbReference type="CDD" id="cd19608">
    <property type="entry name" value="GH113_mannanase-like"/>
    <property type="match status" value="1"/>
</dbReference>
<protein>
    <recommendedName>
        <fullName evidence="3">Glycoside hydrolase family 5 domain-containing protein</fullName>
    </recommendedName>
</protein>
<dbReference type="Proteomes" id="UP000654345">
    <property type="component" value="Unassembled WGS sequence"/>
</dbReference>
<dbReference type="InterPro" id="IPR055151">
    <property type="entry name" value="GH113"/>
</dbReference>
<evidence type="ECO:0008006" key="3">
    <source>
        <dbReference type="Google" id="ProtNLM"/>
    </source>
</evidence>
<sequence>MKIKGKLLWLTLIILIGALLAARLYYVKPAPLAALITQAAVEKSNLTRTANPATPTPVPLRPDMATGMIFPQWGPNAYTKADKNWTQGLKEIKSQTGARWLGLYLQFHQASEDTTQIELAKDGQTPAGLKEGIEMAHKMGYKVYVFPAITLDNAHGWAGYIKYTSDAENQEWFDNYWQQLQPFVAACQEAGCDRFSIGNEYEGLEQSPGDYWHQLLTRVHSAYSGQIVYNINFSTQLKSPIPQWMHDSLLSEIGVSAYYSLLDNEGTVPLAQLPVLWRERVQAHVDDLAHTLGKNIFLSEIGYRDTNHAGYRPYQDTDQGQKDLKVQAALYDAALQNIANDHLIDGIFIWAWSKPPFAPNSTPAAQTIHQWYEKLS</sequence>
<gene>
    <name evidence="1" type="ORF">KSB_35020</name>
</gene>
<comment type="caution">
    <text evidence="1">The sequence shown here is derived from an EMBL/GenBank/DDBJ whole genome shotgun (WGS) entry which is preliminary data.</text>
</comment>
<evidence type="ECO:0000313" key="1">
    <source>
        <dbReference type="EMBL" id="GHO55027.1"/>
    </source>
</evidence>
<dbReference type="EMBL" id="BNJG01000001">
    <property type="protein sequence ID" value="GHO55027.1"/>
    <property type="molecule type" value="Genomic_DNA"/>
</dbReference>
<dbReference type="SUPFAM" id="SSF51445">
    <property type="entry name" value="(Trans)glycosidases"/>
    <property type="match status" value="1"/>
</dbReference>
<name>A0ABQ3UQR2_9CHLR</name>
<organism evidence="1 2">
    <name type="scientific">Ktedonobacter robiniae</name>
    <dbReference type="NCBI Taxonomy" id="2778365"/>
    <lineage>
        <taxon>Bacteria</taxon>
        <taxon>Bacillati</taxon>
        <taxon>Chloroflexota</taxon>
        <taxon>Ktedonobacteria</taxon>
        <taxon>Ktedonobacterales</taxon>
        <taxon>Ktedonobacteraceae</taxon>
        <taxon>Ktedonobacter</taxon>
    </lineage>
</organism>
<dbReference type="Pfam" id="PF22612">
    <property type="entry name" value="GH113"/>
    <property type="match status" value="1"/>
</dbReference>
<evidence type="ECO:0000313" key="2">
    <source>
        <dbReference type="Proteomes" id="UP000654345"/>
    </source>
</evidence>
<reference evidence="1 2" key="1">
    <citation type="journal article" date="2021" name="Int. J. Syst. Evol. Microbiol.">
        <title>Reticulibacter mediterranei gen. nov., sp. nov., within the new family Reticulibacteraceae fam. nov., and Ktedonospora formicarum gen. nov., sp. nov., Ktedonobacter robiniae sp. nov., Dictyobacter formicarum sp. nov. and Dictyobacter arantiisoli sp. nov., belonging to the class Ktedonobacteria.</title>
        <authorList>
            <person name="Yabe S."/>
            <person name="Zheng Y."/>
            <person name="Wang C.M."/>
            <person name="Sakai Y."/>
            <person name="Abe K."/>
            <person name="Yokota A."/>
            <person name="Donadio S."/>
            <person name="Cavaletti L."/>
            <person name="Monciardini P."/>
        </authorList>
    </citation>
    <scope>NUCLEOTIDE SEQUENCE [LARGE SCALE GENOMIC DNA]</scope>
    <source>
        <strain evidence="1 2">SOSP1-30</strain>
    </source>
</reference>
<dbReference type="Gene3D" id="3.20.20.80">
    <property type="entry name" value="Glycosidases"/>
    <property type="match status" value="1"/>
</dbReference>